<dbReference type="InterPro" id="IPR008011">
    <property type="entry name" value="Complex1_LYR_dom"/>
</dbReference>
<dbReference type="InterPro" id="IPR045297">
    <property type="entry name" value="Complex1_LYR_LYRM4"/>
</dbReference>
<dbReference type="Pfam" id="PF05347">
    <property type="entry name" value="Complex1_LYR"/>
    <property type="match status" value="1"/>
</dbReference>
<gene>
    <name evidence="2" type="ORF">N8I77_010499</name>
</gene>
<organism evidence="2 3">
    <name type="scientific">Phomopsis amygdali</name>
    <name type="common">Fusicoccum amygdali</name>
    <dbReference type="NCBI Taxonomy" id="1214568"/>
    <lineage>
        <taxon>Eukaryota</taxon>
        <taxon>Fungi</taxon>
        <taxon>Dikarya</taxon>
        <taxon>Ascomycota</taxon>
        <taxon>Pezizomycotina</taxon>
        <taxon>Sordariomycetes</taxon>
        <taxon>Sordariomycetidae</taxon>
        <taxon>Diaporthales</taxon>
        <taxon>Diaporthaceae</taxon>
        <taxon>Diaporthe</taxon>
    </lineage>
</organism>
<dbReference type="PANTHER" id="PTHR20978:SF0">
    <property type="entry name" value="SPLICING FACTOR 3B SUBUNIT 5"/>
    <property type="match status" value="1"/>
</dbReference>
<dbReference type="GO" id="GO:0071011">
    <property type="term" value="C:precatalytic spliceosome"/>
    <property type="evidence" value="ECO:0007669"/>
    <property type="project" value="TreeGrafter"/>
</dbReference>
<dbReference type="PANTHER" id="PTHR20978">
    <property type="entry name" value="SPLICING FACTOR 3B SUBUNIT 5"/>
    <property type="match status" value="1"/>
</dbReference>
<protein>
    <recommendedName>
        <fullName evidence="1">Complex 1 LYR protein domain-containing protein</fullName>
    </recommendedName>
</protein>
<dbReference type="AlphaFoldDB" id="A0AAD9VZ71"/>
<feature type="domain" description="Complex 1 LYR protein" evidence="1">
    <location>
        <begin position="52"/>
        <end position="104"/>
    </location>
</feature>
<dbReference type="Pfam" id="PF07189">
    <property type="entry name" value="SF3b10"/>
    <property type="match status" value="1"/>
</dbReference>
<evidence type="ECO:0000313" key="2">
    <source>
        <dbReference type="EMBL" id="KAK2601016.1"/>
    </source>
</evidence>
<dbReference type="EMBL" id="JAUJFL010000006">
    <property type="protein sequence ID" value="KAK2601016.1"/>
    <property type="molecule type" value="Genomic_DNA"/>
</dbReference>
<dbReference type="InterPro" id="IPR009846">
    <property type="entry name" value="SF3b5/RDS3-10"/>
</dbReference>
<comment type="caution">
    <text evidence="2">The sequence shown here is derived from an EMBL/GenBank/DDBJ whole genome shotgun (WGS) entry which is preliminary data.</text>
</comment>
<reference evidence="2" key="1">
    <citation type="submission" date="2023-06" db="EMBL/GenBank/DDBJ databases">
        <authorList>
            <person name="Noh H."/>
        </authorList>
    </citation>
    <scope>NUCLEOTIDE SEQUENCE</scope>
    <source>
        <strain evidence="2">DUCC20226</strain>
    </source>
</reference>
<name>A0AAD9VZ71_PHOAM</name>
<evidence type="ECO:0000259" key="1">
    <source>
        <dbReference type="Pfam" id="PF05347"/>
    </source>
</evidence>
<dbReference type="GO" id="GO:0016226">
    <property type="term" value="P:iron-sulfur cluster assembly"/>
    <property type="evidence" value="ECO:0007669"/>
    <property type="project" value="InterPro"/>
</dbReference>
<keyword evidence="3" id="KW-1185">Reference proteome</keyword>
<dbReference type="GO" id="GO:0000398">
    <property type="term" value="P:mRNA splicing, via spliceosome"/>
    <property type="evidence" value="ECO:0007669"/>
    <property type="project" value="TreeGrafter"/>
</dbReference>
<sequence length="201" mass="23153">MSLSSALKGDSPQQVRSLVSPSWFRSRVAQAGARHTRPRFKNSDIDHFSCQYRQLLRQSEQFASYNFREYAKRRTRDAFRENKAVDDQRKIQELVQKGLKELQMMKADKLRTQQELERLQAKYIGTGHPDTTSWEWKTNIHRDTKASVVGHTPLLSYMALAQNEPMAKVRAQLIRQMVQPVGPPPPREDEMVLLATDNGGS</sequence>
<evidence type="ECO:0000313" key="3">
    <source>
        <dbReference type="Proteomes" id="UP001265746"/>
    </source>
</evidence>
<accession>A0AAD9VZ71</accession>
<dbReference type="GO" id="GO:0005686">
    <property type="term" value="C:U2 snRNP"/>
    <property type="evidence" value="ECO:0007669"/>
    <property type="project" value="TreeGrafter"/>
</dbReference>
<dbReference type="CDD" id="cd20264">
    <property type="entry name" value="Complex1_LYR_LYRM4"/>
    <property type="match status" value="1"/>
</dbReference>
<proteinExistence type="predicted"/>
<dbReference type="Proteomes" id="UP001265746">
    <property type="component" value="Unassembled WGS sequence"/>
</dbReference>